<evidence type="ECO:0000313" key="12">
    <source>
        <dbReference type="Proteomes" id="UP000569018"/>
    </source>
</evidence>
<dbReference type="GO" id="GO:0001216">
    <property type="term" value="F:DNA-binding transcription activator activity"/>
    <property type="evidence" value="ECO:0007669"/>
    <property type="project" value="InterPro"/>
</dbReference>
<gene>
    <name evidence="11" type="ORF">HKBW3S47_02522</name>
</gene>
<sequence length="179" mass="21056">SVDEVLAAVKLIEGLEPRPARNFFSTNTDYVIPDVFVVKTDDGYQIVLNEERLPKLRINRYYKKLLLQKNSFSKEERQFLDEKLSSASWLLKSLDQRNRTIYRVTERIINFQRDFFERGVHYVKPLNLKNVAVELSLHESTISRVTSNKYLSCRHGVFSFKFFSAARCRAMQDQFPLPL</sequence>
<dbReference type="Proteomes" id="UP000569018">
    <property type="component" value="Unassembled WGS sequence"/>
</dbReference>
<keyword evidence="7" id="KW-0238">DNA-binding</keyword>
<reference evidence="11 12" key="1">
    <citation type="journal article" date="2020" name="Front. Microbiol.">
        <title>Single-cell genomics of novel Actinobacteria with the Wood-Ljungdahl pathway discovered in a serpentinizing system.</title>
        <authorList>
            <person name="Merino N."/>
            <person name="Kawai M."/>
            <person name="Boyd E.S."/>
            <person name="Colman D.R."/>
            <person name="McGlynn S.E."/>
            <person name="Nealson K.H."/>
            <person name="Kurokawa K."/>
            <person name="Hongoh Y."/>
        </authorList>
    </citation>
    <scope>NUCLEOTIDE SEQUENCE [LARGE SCALE GENOMIC DNA]</scope>
    <source>
        <strain evidence="11 12">S47</strain>
    </source>
</reference>
<evidence type="ECO:0000256" key="3">
    <source>
        <dbReference type="ARBA" id="ARBA00022679"/>
    </source>
</evidence>
<dbReference type="InterPro" id="IPR007634">
    <property type="entry name" value="RNA_pol_sigma_54_DNA-bd"/>
</dbReference>
<evidence type="ECO:0000256" key="6">
    <source>
        <dbReference type="ARBA" id="ARBA00023082"/>
    </source>
</evidence>
<evidence type="ECO:0000259" key="10">
    <source>
        <dbReference type="Pfam" id="PF04963"/>
    </source>
</evidence>
<dbReference type="InterPro" id="IPR000394">
    <property type="entry name" value="RNA_pol_sigma_54"/>
</dbReference>
<evidence type="ECO:0000256" key="1">
    <source>
        <dbReference type="ARBA" id="ARBA00008798"/>
    </source>
</evidence>
<proteinExistence type="inferred from homology"/>
<evidence type="ECO:0000313" key="11">
    <source>
        <dbReference type="EMBL" id="GFP40825.1"/>
    </source>
</evidence>
<accession>A0A6V8Q827</accession>
<evidence type="ECO:0000256" key="4">
    <source>
        <dbReference type="ARBA" id="ARBA00022695"/>
    </source>
</evidence>
<comment type="caution">
    <text evidence="11">The sequence shown here is derived from an EMBL/GenBank/DDBJ whole genome shotgun (WGS) entry which is preliminary data.</text>
</comment>
<keyword evidence="5" id="KW-0805">Transcription regulation</keyword>
<dbReference type="Pfam" id="PF04963">
    <property type="entry name" value="Sigma54_CBD"/>
    <property type="match status" value="1"/>
</dbReference>
<dbReference type="AlphaFoldDB" id="A0A6V8Q827"/>
<dbReference type="PANTHER" id="PTHR32248:SF4">
    <property type="entry name" value="RNA POLYMERASE SIGMA-54 FACTOR"/>
    <property type="match status" value="1"/>
</dbReference>
<keyword evidence="4" id="KW-0548">Nucleotidyltransferase</keyword>
<dbReference type="Pfam" id="PF04552">
    <property type="entry name" value="Sigma54_DBD"/>
    <property type="match status" value="1"/>
</dbReference>
<feature type="non-terminal residue" evidence="11">
    <location>
        <position position="1"/>
    </location>
</feature>
<feature type="domain" description="RNA polymerase sigma factor 54 DNA-binding" evidence="9">
    <location>
        <begin position="78"/>
        <end position="168"/>
    </location>
</feature>
<dbReference type="GO" id="GO:0003677">
    <property type="term" value="F:DNA binding"/>
    <property type="evidence" value="ECO:0007669"/>
    <property type="project" value="UniProtKB-KW"/>
</dbReference>
<organism evidence="11 12">
    <name type="scientific">Candidatus Hakubella thermalkaliphila</name>
    <dbReference type="NCBI Taxonomy" id="2754717"/>
    <lineage>
        <taxon>Bacteria</taxon>
        <taxon>Bacillati</taxon>
        <taxon>Actinomycetota</taxon>
        <taxon>Actinomycetota incertae sedis</taxon>
        <taxon>Candidatus Hakubellales</taxon>
        <taxon>Candidatus Hakubellaceae</taxon>
        <taxon>Candidatus Hakubella</taxon>
    </lineage>
</organism>
<dbReference type="EMBL" id="BLSD01000494">
    <property type="protein sequence ID" value="GFP40825.1"/>
    <property type="molecule type" value="Genomic_DNA"/>
</dbReference>
<keyword evidence="6" id="KW-0731">Sigma factor</keyword>
<evidence type="ECO:0000256" key="5">
    <source>
        <dbReference type="ARBA" id="ARBA00023015"/>
    </source>
</evidence>
<protein>
    <submittedName>
        <fullName evidence="11">RNA polymerase sigma-54 factor</fullName>
    </submittedName>
</protein>
<name>A0A6V8Q827_9ACTN</name>
<evidence type="ECO:0000256" key="7">
    <source>
        <dbReference type="ARBA" id="ARBA00023125"/>
    </source>
</evidence>
<dbReference type="PROSITE" id="PS00717">
    <property type="entry name" value="SIGMA54_1"/>
    <property type="match status" value="1"/>
</dbReference>
<dbReference type="InterPro" id="IPR007046">
    <property type="entry name" value="RNA_pol_sigma_54_core-bd"/>
</dbReference>
<dbReference type="GO" id="GO:0016987">
    <property type="term" value="F:sigma factor activity"/>
    <property type="evidence" value="ECO:0007669"/>
    <property type="project" value="UniProtKB-KW"/>
</dbReference>
<dbReference type="GO" id="GO:0000428">
    <property type="term" value="C:DNA-directed RNA polymerase complex"/>
    <property type="evidence" value="ECO:0007669"/>
    <property type="project" value="UniProtKB-KW"/>
</dbReference>
<feature type="domain" description="RNA polymerase sigma factor 54 core-binding" evidence="10">
    <location>
        <begin position="2"/>
        <end position="62"/>
    </location>
</feature>
<evidence type="ECO:0000259" key="9">
    <source>
        <dbReference type="Pfam" id="PF04552"/>
    </source>
</evidence>
<keyword evidence="2" id="KW-0240">DNA-directed RNA polymerase</keyword>
<keyword evidence="8" id="KW-0804">Transcription</keyword>
<dbReference type="PROSITE" id="PS50044">
    <property type="entry name" value="SIGMA54_3"/>
    <property type="match status" value="1"/>
</dbReference>
<comment type="similarity">
    <text evidence="1">Belongs to the sigma-54 factor family.</text>
</comment>
<dbReference type="GO" id="GO:0016779">
    <property type="term" value="F:nucleotidyltransferase activity"/>
    <property type="evidence" value="ECO:0007669"/>
    <property type="project" value="UniProtKB-KW"/>
</dbReference>
<keyword evidence="3" id="KW-0808">Transferase</keyword>
<dbReference type="PANTHER" id="PTHR32248">
    <property type="entry name" value="RNA POLYMERASE SIGMA-54 FACTOR"/>
    <property type="match status" value="1"/>
</dbReference>
<evidence type="ECO:0000256" key="8">
    <source>
        <dbReference type="ARBA" id="ARBA00023163"/>
    </source>
</evidence>
<evidence type="ECO:0000256" key="2">
    <source>
        <dbReference type="ARBA" id="ARBA00022478"/>
    </source>
</evidence>
<dbReference type="GO" id="GO:0006352">
    <property type="term" value="P:DNA-templated transcription initiation"/>
    <property type="evidence" value="ECO:0007669"/>
    <property type="project" value="InterPro"/>
</dbReference>